<dbReference type="InterPro" id="IPR000794">
    <property type="entry name" value="Beta-ketoacyl_synthase"/>
</dbReference>
<evidence type="ECO:0000256" key="1">
    <source>
        <dbReference type="ARBA" id="ARBA00022679"/>
    </source>
</evidence>
<proteinExistence type="predicted"/>
<keyword evidence="4" id="KW-1185">Reference proteome</keyword>
<dbReference type="GO" id="GO:0006633">
    <property type="term" value="P:fatty acid biosynthetic process"/>
    <property type="evidence" value="ECO:0007669"/>
    <property type="project" value="TreeGrafter"/>
</dbReference>
<name>A0A4R2IIF5_9PSEU</name>
<evidence type="ECO:0000259" key="2">
    <source>
        <dbReference type="Pfam" id="PF00109"/>
    </source>
</evidence>
<dbReference type="GO" id="GO:0004315">
    <property type="term" value="F:3-oxoacyl-[acyl-carrier-protein] synthase activity"/>
    <property type="evidence" value="ECO:0007669"/>
    <property type="project" value="TreeGrafter"/>
</dbReference>
<sequence length="126" mass="13128">MTRVVITGVGAVTPLGNDAASSWQGLRAGRSGIGRLDRFDASAFDVRIAGQVRDFRPVAGMSRAAAFGLTAACEAIRDAGAGWWDVDPYRRGAAVGGTVGRPELQELVDMSAVVAAGRFPGRIPAR</sequence>
<dbReference type="InterPro" id="IPR014030">
    <property type="entry name" value="Ketoacyl_synth_N"/>
</dbReference>
<reference evidence="3 4" key="1">
    <citation type="submission" date="2019-03" db="EMBL/GenBank/DDBJ databases">
        <title>Genomic Encyclopedia of Type Strains, Phase IV (KMG-IV): sequencing the most valuable type-strain genomes for metagenomic binning, comparative biology and taxonomic classification.</title>
        <authorList>
            <person name="Goeker M."/>
        </authorList>
    </citation>
    <scope>NUCLEOTIDE SEQUENCE [LARGE SCALE GENOMIC DNA]</scope>
    <source>
        <strain evidence="3 4">DSM 45934</strain>
    </source>
</reference>
<dbReference type="Pfam" id="PF00109">
    <property type="entry name" value="ketoacyl-synt"/>
    <property type="match status" value="1"/>
</dbReference>
<comment type="caution">
    <text evidence="3">The sequence shown here is derived from an EMBL/GenBank/DDBJ whole genome shotgun (WGS) entry which is preliminary data.</text>
</comment>
<dbReference type="Proteomes" id="UP000295680">
    <property type="component" value="Unassembled WGS sequence"/>
</dbReference>
<dbReference type="RefSeq" id="WP_207926976.1">
    <property type="nucleotide sequence ID" value="NZ_SLWS01000022.1"/>
</dbReference>
<dbReference type="Gene3D" id="3.40.47.10">
    <property type="match status" value="1"/>
</dbReference>
<keyword evidence="1" id="KW-0808">Transferase</keyword>
<dbReference type="PANTHER" id="PTHR11712">
    <property type="entry name" value="POLYKETIDE SYNTHASE-RELATED"/>
    <property type="match status" value="1"/>
</dbReference>
<evidence type="ECO:0000313" key="3">
    <source>
        <dbReference type="EMBL" id="TCO44801.1"/>
    </source>
</evidence>
<feature type="domain" description="Beta-ketoacyl synthase-like N-terminal" evidence="2">
    <location>
        <begin position="2"/>
        <end position="100"/>
    </location>
</feature>
<dbReference type="GO" id="GO:0005829">
    <property type="term" value="C:cytosol"/>
    <property type="evidence" value="ECO:0007669"/>
    <property type="project" value="TreeGrafter"/>
</dbReference>
<dbReference type="AlphaFoldDB" id="A0A4R2IIF5"/>
<gene>
    <name evidence="3" type="ORF">EV192_12258</name>
</gene>
<dbReference type="InterPro" id="IPR016039">
    <property type="entry name" value="Thiolase-like"/>
</dbReference>
<protein>
    <submittedName>
        <fullName evidence="3">Beta-ketoacyl synthase-like protein</fullName>
    </submittedName>
</protein>
<accession>A0A4R2IIF5</accession>
<dbReference type="PANTHER" id="PTHR11712:SF336">
    <property type="entry name" value="3-OXOACYL-[ACYL-CARRIER-PROTEIN] SYNTHASE, MITOCHONDRIAL"/>
    <property type="match status" value="1"/>
</dbReference>
<dbReference type="SUPFAM" id="SSF53901">
    <property type="entry name" value="Thiolase-like"/>
    <property type="match status" value="1"/>
</dbReference>
<dbReference type="EMBL" id="SLWS01000022">
    <property type="protein sequence ID" value="TCO44801.1"/>
    <property type="molecule type" value="Genomic_DNA"/>
</dbReference>
<evidence type="ECO:0000313" key="4">
    <source>
        <dbReference type="Proteomes" id="UP000295680"/>
    </source>
</evidence>
<organism evidence="3 4">
    <name type="scientific">Actinocrispum wychmicini</name>
    <dbReference type="NCBI Taxonomy" id="1213861"/>
    <lineage>
        <taxon>Bacteria</taxon>
        <taxon>Bacillati</taxon>
        <taxon>Actinomycetota</taxon>
        <taxon>Actinomycetes</taxon>
        <taxon>Pseudonocardiales</taxon>
        <taxon>Pseudonocardiaceae</taxon>
        <taxon>Actinocrispum</taxon>
    </lineage>
</organism>